<dbReference type="GeneID" id="93652290"/>
<sequence>MVDTISLLTSSTSWEDIIIKFILVNLNQHQALRLATLNSRIAKYIKAKLYRYIYVYPSEPWSEYKTEEMRKDSLPPFKFHKDINNFKTNKFTIISFENFKKYMPEMDKKESIYLLEIFWIPEKFEKEIAKHLKNIEYFTVISCEYDEAAGTNGKGYKGKQRRTEQHFTAVYLELINQVSHLTELYMTLNITHGINPGPFNVKITLPLQKVYIVWTEPNDRIKETVLLHFHIEDVFETQYIQELSLESDSPFLYHLRGDLTYSFPKLRQLCLGAYEDIYSFSSQGHIDFFNSLSHHNLQMLLLSTVYGLARSPPSNIASLFYNFPQASIHWWYSFSLEKPGYMFDSLAMLSPNLPFAVLGLHWPSDMSKIKQTYSWETKWDVKPGTYTAKSSEGTRSLDVLFKTVYADEELRLLQMCLYE</sequence>
<dbReference type="Proteomes" id="UP000669133">
    <property type="component" value="Unassembled WGS sequence"/>
</dbReference>
<organism evidence="1 2">
    <name type="scientific">Candida metapsilosis</name>
    <dbReference type="NCBI Taxonomy" id="273372"/>
    <lineage>
        <taxon>Eukaryota</taxon>
        <taxon>Fungi</taxon>
        <taxon>Dikarya</taxon>
        <taxon>Ascomycota</taxon>
        <taxon>Saccharomycotina</taxon>
        <taxon>Pichiomycetes</taxon>
        <taxon>Debaryomycetaceae</taxon>
        <taxon>Candida/Lodderomyces clade</taxon>
        <taxon>Candida</taxon>
    </lineage>
</organism>
<comment type="caution">
    <text evidence="1">The sequence shown here is derived from an EMBL/GenBank/DDBJ whole genome shotgun (WGS) entry which is preliminary data.</text>
</comment>
<keyword evidence="2" id="KW-1185">Reference proteome</keyword>
<name>A0A8H8DA69_9ASCO</name>
<dbReference type="AlphaFoldDB" id="A0A8H8DA69"/>
<dbReference type="OrthoDB" id="4027649at2759"/>
<dbReference type="EMBL" id="JAEOAQ010000004">
    <property type="protein sequence ID" value="KAG5418943.1"/>
    <property type="molecule type" value="Genomic_DNA"/>
</dbReference>
<dbReference type="RefSeq" id="XP_067548059.1">
    <property type="nucleotide sequence ID" value="XM_067692651.1"/>
</dbReference>
<reference evidence="1 2" key="1">
    <citation type="submission" date="2020-12" db="EMBL/GenBank/DDBJ databases">
        <title>Effect of drift, selection, and recombination on the evolution of hybrid genomes in Candida yeast pathogens.</title>
        <authorList>
            <person name="Mixao V."/>
            <person name="Ksiezopolska E."/>
            <person name="Saus E."/>
            <person name="Boekhout T."/>
            <person name="Gacser A."/>
            <person name="Gabaldon T."/>
        </authorList>
    </citation>
    <scope>NUCLEOTIDE SEQUENCE [LARGE SCALE GENOMIC DNA]</scope>
    <source>
        <strain evidence="1 2">BP57</strain>
    </source>
</reference>
<evidence type="ECO:0000313" key="2">
    <source>
        <dbReference type="Proteomes" id="UP000669133"/>
    </source>
</evidence>
<protein>
    <submittedName>
        <fullName evidence="1">Uncharacterized protein</fullName>
    </submittedName>
</protein>
<proteinExistence type="predicted"/>
<evidence type="ECO:0000313" key="1">
    <source>
        <dbReference type="EMBL" id="KAG5418943.1"/>
    </source>
</evidence>
<gene>
    <name evidence="1" type="ORF">I9W82_003661</name>
</gene>
<accession>A0A8H8DA69</accession>